<comment type="caution">
    <text evidence="1">The sequence shown here is derived from an EMBL/GenBank/DDBJ whole genome shotgun (WGS) entry which is preliminary data.</text>
</comment>
<evidence type="ECO:0008006" key="3">
    <source>
        <dbReference type="Google" id="ProtNLM"/>
    </source>
</evidence>
<reference evidence="1" key="1">
    <citation type="submission" date="2018-05" db="EMBL/GenBank/DDBJ databases">
        <title>Draft genome of Mucuna pruriens seed.</title>
        <authorList>
            <person name="Nnadi N.E."/>
            <person name="Vos R."/>
            <person name="Hasami M.H."/>
            <person name="Devisetty U.K."/>
            <person name="Aguiy J.C."/>
        </authorList>
    </citation>
    <scope>NUCLEOTIDE SEQUENCE [LARGE SCALE GENOMIC DNA]</scope>
    <source>
        <strain evidence="1">JCA_2017</strain>
    </source>
</reference>
<evidence type="ECO:0000313" key="2">
    <source>
        <dbReference type="Proteomes" id="UP000257109"/>
    </source>
</evidence>
<protein>
    <recommendedName>
        <fullName evidence="3">Integrase catalytic domain-containing protein</fullName>
    </recommendedName>
</protein>
<keyword evidence="2" id="KW-1185">Reference proteome</keyword>
<dbReference type="EMBL" id="QJKJ01003532">
    <property type="protein sequence ID" value="RDX98002.1"/>
    <property type="molecule type" value="Genomic_DNA"/>
</dbReference>
<gene>
    <name evidence="1" type="ORF">CR513_19147</name>
</gene>
<accession>A0A371H5A1</accession>
<name>A0A371H5A1_MUCPR</name>
<proteinExistence type="predicted"/>
<sequence length="59" mass="6745">MLNKHNQRTSKACIKTNILCEHNAIFTSRPLKLLYIDLFGPTRIVSVSGKRYILVVVDD</sequence>
<dbReference type="Proteomes" id="UP000257109">
    <property type="component" value="Unassembled WGS sequence"/>
</dbReference>
<organism evidence="1 2">
    <name type="scientific">Mucuna pruriens</name>
    <name type="common">Velvet bean</name>
    <name type="synonym">Dolichos pruriens</name>
    <dbReference type="NCBI Taxonomy" id="157652"/>
    <lineage>
        <taxon>Eukaryota</taxon>
        <taxon>Viridiplantae</taxon>
        <taxon>Streptophyta</taxon>
        <taxon>Embryophyta</taxon>
        <taxon>Tracheophyta</taxon>
        <taxon>Spermatophyta</taxon>
        <taxon>Magnoliopsida</taxon>
        <taxon>eudicotyledons</taxon>
        <taxon>Gunneridae</taxon>
        <taxon>Pentapetalae</taxon>
        <taxon>rosids</taxon>
        <taxon>fabids</taxon>
        <taxon>Fabales</taxon>
        <taxon>Fabaceae</taxon>
        <taxon>Papilionoideae</taxon>
        <taxon>50 kb inversion clade</taxon>
        <taxon>NPAAA clade</taxon>
        <taxon>indigoferoid/millettioid clade</taxon>
        <taxon>Phaseoleae</taxon>
        <taxon>Mucuna</taxon>
    </lineage>
</organism>
<feature type="non-terminal residue" evidence="1">
    <location>
        <position position="59"/>
    </location>
</feature>
<evidence type="ECO:0000313" key="1">
    <source>
        <dbReference type="EMBL" id="RDX98002.1"/>
    </source>
</evidence>
<dbReference type="AlphaFoldDB" id="A0A371H5A1"/>
<dbReference type="OrthoDB" id="7691805at2759"/>